<dbReference type="InterPro" id="IPR027417">
    <property type="entry name" value="P-loop_NTPase"/>
</dbReference>
<dbReference type="AlphaFoldDB" id="A0AAP8MHS0"/>
<keyword evidence="2" id="KW-0808">Transferase</keyword>
<dbReference type="KEGG" id="hja:BST95_12885"/>
<dbReference type="PANTHER" id="PTHR11783">
    <property type="entry name" value="SULFOTRANSFERASE SULT"/>
    <property type="match status" value="1"/>
</dbReference>
<evidence type="ECO:0000313" key="5">
    <source>
        <dbReference type="Proteomes" id="UP000235162"/>
    </source>
</evidence>
<dbReference type="RefSeq" id="WP_084199979.1">
    <property type="nucleotide sequence ID" value="NZ_BMYL01000005.1"/>
</dbReference>
<evidence type="ECO:0000256" key="1">
    <source>
        <dbReference type="ARBA" id="ARBA00005771"/>
    </source>
</evidence>
<accession>A0AAP8MHS0</accession>
<comment type="similarity">
    <text evidence="1">Belongs to the sulfotransferase 1 family.</text>
</comment>
<evidence type="ECO:0000259" key="3">
    <source>
        <dbReference type="Pfam" id="PF00685"/>
    </source>
</evidence>
<dbReference type="InterPro" id="IPR000863">
    <property type="entry name" value="Sulfotransferase_dom"/>
</dbReference>
<evidence type="ECO:0000256" key="2">
    <source>
        <dbReference type="ARBA" id="ARBA00022679"/>
    </source>
</evidence>
<gene>
    <name evidence="4" type="ORF">C0029_05310</name>
</gene>
<proteinExistence type="inferred from homology"/>
<dbReference type="EMBL" id="PKUR01000001">
    <property type="protein sequence ID" value="PLW87980.1"/>
    <property type="molecule type" value="Genomic_DNA"/>
</dbReference>
<sequence>MGNIVWMASYPKSGNTWVRAFLHNYIHDGDVPSDINQLNDFFANESNVSWYQPLSKEPLENLDRQAICRMRPLVQKRIASRRAGTSMVKTHNFLGAYEGLPLHDMSLTSGAIAIVRNPLDVVSSLADHFGLNLDEAVGFMGSDTTGTPTDENNVASVLASWSTHVDSWTRDTSGATCVLRYEDLLQKPLKHFGALTRFLGLPQDRGRLQRAIDHSNFATLKRLEEREGFVERSPNSQRFFRSGRQNQWRDLLTPHQVQQLVDDHRAMMARFDYIPPTYR</sequence>
<reference evidence="4 5" key="1">
    <citation type="submission" date="2018-01" db="EMBL/GenBank/DDBJ databases">
        <title>The draft genome sequence of Halioglobus japonicus S1-36.</title>
        <authorList>
            <person name="Du Z.-J."/>
            <person name="Shi M.-J."/>
        </authorList>
    </citation>
    <scope>NUCLEOTIDE SEQUENCE [LARGE SCALE GENOMIC DNA]</scope>
    <source>
        <strain evidence="4 5">S1-36</strain>
    </source>
</reference>
<evidence type="ECO:0000313" key="4">
    <source>
        <dbReference type="EMBL" id="PLW87980.1"/>
    </source>
</evidence>
<name>A0AAP8MHS0_9GAMM</name>
<comment type="caution">
    <text evidence="4">The sequence shown here is derived from an EMBL/GenBank/DDBJ whole genome shotgun (WGS) entry which is preliminary data.</text>
</comment>
<feature type="domain" description="Sulfotransferase" evidence="3">
    <location>
        <begin position="5"/>
        <end position="270"/>
    </location>
</feature>
<keyword evidence="5" id="KW-1185">Reference proteome</keyword>
<dbReference type="SUPFAM" id="SSF52540">
    <property type="entry name" value="P-loop containing nucleoside triphosphate hydrolases"/>
    <property type="match status" value="1"/>
</dbReference>
<dbReference type="Gene3D" id="3.40.50.300">
    <property type="entry name" value="P-loop containing nucleotide triphosphate hydrolases"/>
    <property type="match status" value="1"/>
</dbReference>
<dbReference type="Proteomes" id="UP000235162">
    <property type="component" value="Unassembled WGS sequence"/>
</dbReference>
<protein>
    <submittedName>
        <fullName evidence="4">Sulfotransferase</fullName>
    </submittedName>
</protein>
<organism evidence="4 5">
    <name type="scientific">Halioglobus japonicus</name>
    <dbReference type="NCBI Taxonomy" id="930805"/>
    <lineage>
        <taxon>Bacteria</taxon>
        <taxon>Pseudomonadati</taxon>
        <taxon>Pseudomonadota</taxon>
        <taxon>Gammaproteobacteria</taxon>
        <taxon>Cellvibrionales</taxon>
        <taxon>Halieaceae</taxon>
        <taxon>Halioglobus</taxon>
    </lineage>
</organism>
<dbReference type="Pfam" id="PF00685">
    <property type="entry name" value="Sulfotransfer_1"/>
    <property type="match status" value="1"/>
</dbReference>
<dbReference type="GO" id="GO:0008146">
    <property type="term" value="F:sulfotransferase activity"/>
    <property type="evidence" value="ECO:0007669"/>
    <property type="project" value="InterPro"/>
</dbReference>